<evidence type="ECO:0000256" key="10">
    <source>
        <dbReference type="RuleBase" id="RU004338"/>
    </source>
</evidence>
<proteinExistence type="inferred from homology"/>
<dbReference type="Pfam" id="PF03737">
    <property type="entry name" value="RraA-like"/>
    <property type="match status" value="1"/>
</dbReference>
<organism evidence="11 12">
    <name type="scientific">Gordonia bronchialis (strain ATCC 25592 / DSM 43247 / BCRC 13721 / JCM 3198 / KCTC 3076 / NBRC 16047 / NCTC 10667)</name>
    <name type="common">Rhodococcus bronchialis</name>
    <dbReference type="NCBI Taxonomy" id="526226"/>
    <lineage>
        <taxon>Bacteria</taxon>
        <taxon>Bacillati</taxon>
        <taxon>Actinomycetota</taxon>
        <taxon>Actinomycetes</taxon>
        <taxon>Mycobacteriales</taxon>
        <taxon>Gordoniaceae</taxon>
        <taxon>Gordonia</taxon>
    </lineage>
</organism>
<protein>
    <recommendedName>
        <fullName evidence="10">4-hydroxy-4-methyl-2-oxoglutarate aldolase</fullName>
        <shortName evidence="10">HMG aldolase</shortName>
        <ecNumber evidence="10">4.1.1.112</ecNumber>
        <ecNumber evidence="10">4.1.3.17</ecNumber>
    </recommendedName>
    <alternativeName>
        <fullName evidence="10">Oxaloacetate decarboxylase</fullName>
    </alternativeName>
</protein>
<dbReference type="STRING" id="526226.Gbro_0136"/>
<dbReference type="Gene3D" id="3.50.30.40">
    <property type="entry name" value="Ribonuclease E inhibitor RraA/RraA-like"/>
    <property type="match status" value="1"/>
</dbReference>
<dbReference type="EC" id="4.1.3.17" evidence="10"/>
<dbReference type="EC" id="4.1.1.112" evidence="10"/>
<comment type="catalytic activity">
    <reaction evidence="1 10">
        <text>4-hydroxy-4-methyl-2-oxoglutarate = 2 pyruvate</text>
        <dbReference type="Rhea" id="RHEA:22748"/>
        <dbReference type="ChEBI" id="CHEBI:15361"/>
        <dbReference type="ChEBI" id="CHEBI:58276"/>
        <dbReference type="EC" id="4.1.3.17"/>
    </reaction>
</comment>
<feature type="binding site" evidence="9">
    <location>
        <position position="105"/>
    </location>
    <ligand>
        <name>substrate</name>
    </ligand>
</feature>
<dbReference type="CDD" id="cd16841">
    <property type="entry name" value="RraA_family"/>
    <property type="match status" value="1"/>
</dbReference>
<gene>
    <name evidence="11" type="ordered locus">Gbro_0136</name>
</gene>
<evidence type="ECO:0000256" key="6">
    <source>
        <dbReference type="ARBA" id="ARBA00023239"/>
    </source>
</evidence>
<dbReference type="eggNOG" id="COG0684">
    <property type="taxonomic scope" value="Bacteria"/>
</dbReference>
<dbReference type="OrthoDB" id="943692at2"/>
<dbReference type="InterPro" id="IPR036704">
    <property type="entry name" value="RraA/RraA-like_sf"/>
</dbReference>
<dbReference type="Proteomes" id="UP000001219">
    <property type="component" value="Chromosome"/>
</dbReference>
<accession>D0LB53</accession>
<comment type="function">
    <text evidence="7 10">Catalyzes the aldol cleavage of 4-hydroxy-4-methyl-2-oxoglutarate (HMG) into 2 molecules of pyruvate. Also contains a secondary oxaloacetate (OAA) decarboxylase activity due to the common pyruvate enolate transition state formed following C-C bond cleavage in the retro-aldol and decarboxylation reactions.</text>
</comment>
<dbReference type="EMBL" id="CP001802">
    <property type="protein sequence ID" value="ACY19484.1"/>
    <property type="molecule type" value="Genomic_DNA"/>
</dbReference>
<dbReference type="InterPro" id="IPR010203">
    <property type="entry name" value="RraA"/>
</dbReference>
<dbReference type="PANTHER" id="PTHR33254:SF4">
    <property type="entry name" value="4-HYDROXY-4-METHYL-2-OXOGLUTARATE ALDOLASE 3-RELATED"/>
    <property type="match status" value="1"/>
</dbReference>
<dbReference type="NCBIfam" id="NF006875">
    <property type="entry name" value="PRK09372.1"/>
    <property type="match status" value="1"/>
</dbReference>
<dbReference type="AlphaFoldDB" id="D0LB53"/>
<dbReference type="GO" id="GO:0047443">
    <property type="term" value="F:4-hydroxy-4-methyl-2-oxoglutarate aldolase activity"/>
    <property type="evidence" value="ECO:0007669"/>
    <property type="project" value="UniProtKB-EC"/>
</dbReference>
<dbReference type="GO" id="GO:0046872">
    <property type="term" value="F:metal ion binding"/>
    <property type="evidence" value="ECO:0007669"/>
    <property type="project" value="UniProtKB-KW"/>
</dbReference>
<dbReference type="SUPFAM" id="SSF89562">
    <property type="entry name" value="RraA-like"/>
    <property type="match status" value="1"/>
</dbReference>
<comment type="catalytic activity">
    <reaction evidence="8 10">
        <text>oxaloacetate + H(+) = pyruvate + CO2</text>
        <dbReference type="Rhea" id="RHEA:15641"/>
        <dbReference type="ChEBI" id="CHEBI:15361"/>
        <dbReference type="ChEBI" id="CHEBI:15378"/>
        <dbReference type="ChEBI" id="CHEBI:16452"/>
        <dbReference type="ChEBI" id="CHEBI:16526"/>
        <dbReference type="EC" id="4.1.1.112"/>
    </reaction>
</comment>
<dbReference type="InterPro" id="IPR005493">
    <property type="entry name" value="RraA/RraA-like"/>
</dbReference>
<reference evidence="12" key="1">
    <citation type="submission" date="2009-10" db="EMBL/GenBank/DDBJ databases">
        <title>The complete chromosome of Gordonia bronchialis DSM 43247.</title>
        <authorList>
            <consortium name="US DOE Joint Genome Institute (JGI-PGF)"/>
            <person name="Lucas S."/>
            <person name="Copeland A."/>
            <person name="Lapidus A."/>
            <person name="Glavina del Rio T."/>
            <person name="Dalin E."/>
            <person name="Tice H."/>
            <person name="Bruce D."/>
            <person name="Goodwin L."/>
            <person name="Pitluck S."/>
            <person name="Kyrpides N."/>
            <person name="Mavromatis K."/>
            <person name="Ivanova N."/>
            <person name="Ovchinnikova G."/>
            <person name="Saunders E."/>
            <person name="Brettin T."/>
            <person name="Detter J.C."/>
            <person name="Han C."/>
            <person name="Larimer F."/>
            <person name="Land M."/>
            <person name="Hauser L."/>
            <person name="Markowitz V."/>
            <person name="Cheng J.-F."/>
            <person name="Hugenholtz P."/>
            <person name="Woyke T."/>
            <person name="Wu D."/>
            <person name="Jando M."/>
            <person name="Schneider S."/>
            <person name="Goeker M."/>
            <person name="Klenk H.-P."/>
            <person name="Eisen J.A."/>
        </authorList>
    </citation>
    <scope>NUCLEOTIDE SEQUENCE [LARGE SCALE GENOMIC DNA]</scope>
    <source>
        <strain evidence="12">ATCC 25592 / DSM 43247 / BCRC 13721 / JCM 3198 / KCTC 3076 / NBRC 16047 / NCTC 10667</strain>
    </source>
</reference>
<dbReference type="GO" id="GO:0008948">
    <property type="term" value="F:oxaloacetate decarboxylase activity"/>
    <property type="evidence" value="ECO:0007669"/>
    <property type="project" value="UniProtKB-EC"/>
</dbReference>
<keyword evidence="5 9" id="KW-0479">Metal-binding</keyword>
<feature type="binding site" evidence="9">
    <location>
        <begin position="83"/>
        <end position="86"/>
    </location>
    <ligand>
        <name>substrate</name>
    </ligand>
</feature>
<evidence type="ECO:0000256" key="9">
    <source>
        <dbReference type="PIRSR" id="PIRSR605493-1"/>
    </source>
</evidence>
<feature type="binding site" evidence="9">
    <location>
        <position position="106"/>
    </location>
    <ligand>
        <name>Mg(2+)</name>
        <dbReference type="ChEBI" id="CHEBI:18420"/>
    </ligand>
</feature>
<dbReference type="KEGG" id="gbr:Gbro_0136"/>
<reference evidence="11 12" key="2">
    <citation type="journal article" date="2010" name="Stand. Genomic Sci.">
        <title>Complete genome sequence of Gordonia bronchialis type strain (3410).</title>
        <authorList>
            <person name="Ivanova N."/>
            <person name="Sikorski J."/>
            <person name="Jando M."/>
            <person name="Lapidus A."/>
            <person name="Nolan M."/>
            <person name="Lucas S."/>
            <person name="Del Rio T.G."/>
            <person name="Tice H."/>
            <person name="Copeland A."/>
            <person name="Cheng J.F."/>
            <person name="Chen F."/>
            <person name="Bruce D."/>
            <person name="Goodwin L."/>
            <person name="Pitluck S."/>
            <person name="Mavromatis K."/>
            <person name="Ovchinnikova G."/>
            <person name="Pati A."/>
            <person name="Chen A."/>
            <person name="Palaniappan K."/>
            <person name="Land M."/>
            <person name="Hauser L."/>
            <person name="Chang Y.J."/>
            <person name="Jeffries C.D."/>
            <person name="Chain P."/>
            <person name="Saunders E."/>
            <person name="Han C."/>
            <person name="Detter J.C."/>
            <person name="Brettin T."/>
            <person name="Rohde M."/>
            <person name="Goker M."/>
            <person name="Bristow J."/>
            <person name="Eisen J.A."/>
            <person name="Markowitz V."/>
            <person name="Hugenholtz P."/>
            <person name="Klenk H.P."/>
            <person name="Kyrpides N.C."/>
        </authorList>
    </citation>
    <scope>NUCLEOTIDE SEQUENCE [LARGE SCALE GENOMIC DNA]</scope>
    <source>
        <strain evidence="12">ATCC 25592 / DSM 43247 / BCRC 13721 / JCM 3198 / KCTC 3076 / NBRC 16047 / NCTC 10667</strain>
    </source>
</reference>
<evidence type="ECO:0000256" key="7">
    <source>
        <dbReference type="ARBA" id="ARBA00025046"/>
    </source>
</evidence>
<evidence type="ECO:0000256" key="5">
    <source>
        <dbReference type="ARBA" id="ARBA00022723"/>
    </source>
</evidence>
<keyword evidence="6 10" id="KW-0456">Lyase</keyword>
<comment type="cofactor">
    <cofactor evidence="9">
        <name>Mg(2+)</name>
        <dbReference type="ChEBI" id="CHEBI:18420"/>
    </cofactor>
</comment>
<sequence>MLVGMSELTFTPTADLVDEIGDTVRSCDLQFTQYGGNREFVGRVTTVKCFQDNALLKSILGESNPGGVLVVDGAGSVHTALVGDLIAELGRSNGWVGIIINAAIRDSKPIGEMEIGVKALGTNPRKSTKTGVGERDIPLTIGGETFNPGDIVYSDDDGIVIVTPEN</sequence>
<comment type="cofactor">
    <cofactor evidence="2 10">
        <name>a divalent metal cation</name>
        <dbReference type="ChEBI" id="CHEBI:60240"/>
    </cofactor>
</comment>
<keyword evidence="12" id="KW-1185">Reference proteome</keyword>
<evidence type="ECO:0000313" key="12">
    <source>
        <dbReference type="Proteomes" id="UP000001219"/>
    </source>
</evidence>
<keyword evidence="9" id="KW-0460">Magnesium</keyword>
<dbReference type="NCBIfam" id="TIGR01935">
    <property type="entry name" value="NOT-MenG"/>
    <property type="match status" value="1"/>
</dbReference>
<dbReference type="GO" id="GO:0051252">
    <property type="term" value="P:regulation of RNA metabolic process"/>
    <property type="evidence" value="ECO:0007669"/>
    <property type="project" value="InterPro"/>
</dbReference>
<evidence type="ECO:0000313" key="11">
    <source>
        <dbReference type="EMBL" id="ACY19484.1"/>
    </source>
</evidence>
<name>D0LB53_GORB4</name>
<dbReference type="HOGENOM" id="CLU_072626_4_0_11"/>
<evidence type="ECO:0000256" key="2">
    <source>
        <dbReference type="ARBA" id="ARBA00001968"/>
    </source>
</evidence>
<evidence type="ECO:0000256" key="4">
    <source>
        <dbReference type="ARBA" id="ARBA00011233"/>
    </source>
</evidence>
<evidence type="ECO:0000256" key="1">
    <source>
        <dbReference type="ARBA" id="ARBA00001342"/>
    </source>
</evidence>
<evidence type="ECO:0000256" key="8">
    <source>
        <dbReference type="ARBA" id="ARBA00047973"/>
    </source>
</evidence>
<comment type="similarity">
    <text evidence="3 10">Belongs to the class II aldolase/RraA-like family.</text>
</comment>
<dbReference type="PANTHER" id="PTHR33254">
    <property type="entry name" value="4-HYDROXY-4-METHYL-2-OXOGLUTARATE ALDOLASE 3-RELATED"/>
    <property type="match status" value="1"/>
</dbReference>
<dbReference type="GO" id="GO:0008428">
    <property type="term" value="F:ribonuclease inhibitor activity"/>
    <property type="evidence" value="ECO:0007669"/>
    <property type="project" value="InterPro"/>
</dbReference>
<comment type="subunit">
    <text evidence="4 10">Homotrimer.</text>
</comment>
<evidence type="ECO:0000256" key="3">
    <source>
        <dbReference type="ARBA" id="ARBA00008621"/>
    </source>
</evidence>